<evidence type="ECO:0000259" key="3">
    <source>
        <dbReference type="Pfam" id="PF14501"/>
    </source>
</evidence>
<dbReference type="GO" id="GO:0016301">
    <property type="term" value="F:kinase activity"/>
    <property type="evidence" value="ECO:0007669"/>
    <property type="project" value="UniProtKB-KW"/>
</dbReference>
<keyword evidence="4" id="KW-0418">Kinase</keyword>
<evidence type="ECO:0000313" key="4">
    <source>
        <dbReference type="EMBL" id="CEJ73527.1"/>
    </source>
</evidence>
<dbReference type="PANTHER" id="PTHR40448:SF1">
    <property type="entry name" value="TWO-COMPONENT SENSOR HISTIDINE KINASE"/>
    <property type="match status" value="1"/>
</dbReference>
<sequence length="460" mass="54523">MLNFMTNLLLALSIVIRFTIFNSILVYKKDGKNYRKTVFYILLFLIYIISLLSNIEGSYSYFKNGNYLFNALVLIAFGGYYKYFYKIRYIKYITFFCLFNIYYDLIKSYLLERILFFLITGYIISSKEALLVSNFEQLKVDIYTNLVILFIYLVFTFFNKRLQLLDSEKRNYIYLIFALMVNSISIVGNYIFYKLERFGSLYSERYVFDFLLTPKLVVASSIVLILLFRQIVKENKKKTQYELMKNKLDMQYEHYLSIQESHMKIKKLYHDINNHIFCIDNLKNNNKEVSEYINNLKDEIKSFKDNYNTGNMILDIIINEKSDICSKKGIKFICDINFSKVDFIKPIDVSSIFANILDNAIEACDKIHDEDVEKYIRIKGTISKAYFVIKCENSKVNNIKFKKNKLLTDKMDKFVHGIGTQSIKSSLDKYDGELLFEDEKDKFILNLYIPLNQNTDSWVD</sequence>
<accession>A0ABM9RNA9</accession>
<keyword evidence="2" id="KW-0812">Transmembrane</keyword>
<dbReference type="EMBL" id="LN679998">
    <property type="protein sequence ID" value="CEJ73527.1"/>
    <property type="molecule type" value="Genomic_DNA"/>
</dbReference>
<evidence type="ECO:0000313" key="5">
    <source>
        <dbReference type="Proteomes" id="UP000032811"/>
    </source>
</evidence>
<name>A0ABM9RNA9_PARSO</name>
<proteinExistence type="predicted"/>
<feature type="transmembrane region" description="Helical" evidence="2">
    <location>
        <begin position="171"/>
        <end position="193"/>
    </location>
</feature>
<dbReference type="Gene3D" id="3.30.565.10">
    <property type="entry name" value="Histidine kinase-like ATPase, C-terminal domain"/>
    <property type="match status" value="1"/>
</dbReference>
<dbReference type="Pfam" id="PF14501">
    <property type="entry name" value="HATPase_c_5"/>
    <property type="match status" value="1"/>
</dbReference>
<dbReference type="InterPro" id="IPR032834">
    <property type="entry name" value="NatK-like_C"/>
</dbReference>
<keyword evidence="2" id="KW-0472">Membrane</keyword>
<feature type="transmembrane region" description="Helical" evidence="2">
    <location>
        <begin position="6"/>
        <end position="26"/>
    </location>
</feature>
<feature type="domain" description="Sensor histidine kinase NatK-like C-terminal" evidence="3">
    <location>
        <begin position="345"/>
        <end position="450"/>
    </location>
</feature>
<dbReference type="Proteomes" id="UP000032811">
    <property type="component" value="Chromosome 1"/>
</dbReference>
<feature type="transmembrane region" description="Helical" evidence="2">
    <location>
        <begin position="38"/>
        <end position="55"/>
    </location>
</feature>
<dbReference type="CDD" id="cd16935">
    <property type="entry name" value="HATPase_AgrC-ComD-like"/>
    <property type="match status" value="1"/>
</dbReference>
<dbReference type="SUPFAM" id="SSF55874">
    <property type="entry name" value="ATPase domain of HSP90 chaperone/DNA topoisomerase II/histidine kinase"/>
    <property type="match status" value="1"/>
</dbReference>
<keyword evidence="2" id="KW-1133">Transmembrane helix</keyword>
<evidence type="ECO:0000256" key="2">
    <source>
        <dbReference type="SAM" id="Phobius"/>
    </source>
</evidence>
<dbReference type="InterPro" id="IPR036890">
    <property type="entry name" value="HATPase_C_sf"/>
</dbReference>
<keyword evidence="4" id="KW-0808">Transferase</keyword>
<feature type="transmembrane region" description="Helical" evidence="2">
    <location>
        <begin position="142"/>
        <end position="159"/>
    </location>
</feature>
<feature type="transmembrane region" description="Helical" evidence="2">
    <location>
        <begin position="205"/>
        <end position="228"/>
    </location>
</feature>
<gene>
    <name evidence="4" type="primary">rgbS</name>
    <name evidence="4" type="ORF">ATCC9714_14151</name>
</gene>
<evidence type="ECO:0000256" key="1">
    <source>
        <dbReference type="SAM" id="Coils"/>
    </source>
</evidence>
<keyword evidence="5" id="KW-1185">Reference proteome</keyword>
<dbReference type="PANTHER" id="PTHR40448">
    <property type="entry name" value="TWO-COMPONENT SENSOR HISTIDINE KINASE"/>
    <property type="match status" value="1"/>
</dbReference>
<reference evidence="4 5" key="1">
    <citation type="submission" date="2014-11" db="EMBL/GenBank/DDBJ databases">
        <authorList>
            <person name="Aslett M.A."/>
            <person name="De Silva N."/>
        </authorList>
    </citation>
    <scope>NUCLEOTIDE SEQUENCE [LARGE SCALE GENOMIC DNA]</scope>
    <source>
        <strain evidence="4 5">ATCC9714</strain>
    </source>
</reference>
<feature type="transmembrane region" description="Helical" evidence="2">
    <location>
        <begin position="67"/>
        <end position="85"/>
    </location>
</feature>
<keyword evidence="1" id="KW-0175">Coiled coil</keyword>
<protein>
    <submittedName>
        <fullName evidence="4">Fragment of two-component sensor histidine kinase (N-terminal region)</fullName>
    </submittedName>
</protein>
<organism evidence="4 5">
    <name type="scientific">Paraclostridium sordellii</name>
    <name type="common">Clostridium sordellii</name>
    <dbReference type="NCBI Taxonomy" id="1505"/>
    <lineage>
        <taxon>Bacteria</taxon>
        <taxon>Bacillati</taxon>
        <taxon>Bacillota</taxon>
        <taxon>Clostridia</taxon>
        <taxon>Peptostreptococcales</taxon>
        <taxon>Peptostreptococcaceae</taxon>
        <taxon>Paraclostridium</taxon>
    </lineage>
</organism>
<feature type="coiled-coil region" evidence="1">
    <location>
        <begin position="279"/>
        <end position="306"/>
    </location>
</feature>